<dbReference type="GeneID" id="98143179"/>
<feature type="compositionally biased region" description="Polar residues" evidence="6">
    <location>
        <begin position="785"/>
        <end position="796"/>
    </location>
</feature>
<evidence type="ECO:0000256" key="6">
    <source>
        <dbReference type="SAM" id="MobiDB-lite"/>
    </source>
</evidence>
<feature type="region of interest" description="Disordered" evidence="6">
    <location>
        <begin position="883"/>
        <end position="995"/>
    </location>
</feature>
<evidence type="ECO:0000313" key="10">
    <source>
        <dbReference type="EMBL" id="KAL2870905.1"/>
    </source>
</evidence>
<evidence type="ECO:0000259" key="9">
    <source>
        <dbReference type="SMART" id="SM01032"/>
    </source>
</evidence>
<dbReference type="Gene3D" id="3.30.60.290">
    <property type="entry name" value="Rad4, beta-hairpin domain BHD2"/>
    <property type="match status" value="1"/>
</dbReference>
<dbReference type="Gene3D" id="3.90.260.10">
    <property type="entry name" value="Transglutaminase-like"/>
    <property type="match status" value="1"/>
</dbReference>
<dbReference type="PANTHER" id="PTHR12135:SF0">
    <property type="entry name" value="DNA REPAIR PROTEIN COMPLEMENTING XP-C CELLS"/>
    <property type="match status" value="1"/>
</dbReference>
<feature type="domain" description="Rad4 beta-hairpin" evidence="9">
    <location>
        <begin position="631"/>
        <end position="705"/>
    </location>
</feature>
<feature type="compositionally biased region" description="Low complexity" evidence="6">
    <location>
        <begin position="932"/>
        <end position="943"/>
    </location>
</feature>
<gene>
    <name evidence="10" type="ORF">BJX67DRAFT_343035</name>
</gene>
<dbReference type="SUPFAM" id="SSF54001">
    <property type="entry name" value="Cysteine proteinases"/>
    <property type="match status" value="1"/>
</dbReference>
<dbReference type="PANTHER" id="PTHR12135">
    <property type="entry name" value="DNA REPAIR PROTEIN XP-C / RAD4"/>
    <property type="match status" value="1"/>
</dbReference>
<evidence type="ECO:0000256" key="2">
    <source>
        <dbReference type="ARBA" id="ARBA00009525"/>
    </source>
</evidence>
<dbReference type="SMART" id="SM01031">
    <property type="entry name" value="BHD_2"/>
    <property type="match status" value="1"/>
</dbReference>
<name>A0ABR4M276_9EURO</name>
<evidence type="ECO:0000259" key="8">
    <source>
        <dbReference type="SMART" id="SM01031"/>
    </source>
</evidence>
<dbReference type="InterPro" id="IPR018325">
    <property type="entry name" value="Rad4/PNGase_transGLS-fold"/>
</dbReference>
<dbReference type="EMBL" id="JBFXLQ010000004">
    <property type="protein sequence ID" value="KAL2870905.1"/>
    <property type="molecule type" value="Genomic_DNA"/>
</dbReference>
<comment type="subcellular location">
    <subcellularLocation>
        <location evidence="1">Nucleus</location>
    </subcellularLocation>
</comment>
<dbReference type="InterPro" id="IPR004583">
    <property type="entry name" value="DNA_repair_Rad4"/>
</dbReference>
<dbReference type="Pfam" id="PF10403">
    <property type="entry name" value="BHD_1"/>
    <property type="match status" value="1"/>
</dbReference>
<dbReference type="InterPro" id="IPR038765">
    <property type="entry name" value="Papain-like_cys_pep_sf"/>
</dbReference>
<dbReference type="InterPro" id="IPR042488">
    <property type="entry name" value="Rad4_BHD3_sf"/>
</dbReference>
<keyword evidence="5" id="KW-0539">Nucleus</keyword>
<feature type="compositionally biased region" description="Basic and acidic residues" evidence="6">
    <location>
        <begin position="24"/>
        <end position="48"/>
    </location>
</feature>
<comment type="caution">
    <text evidence="10">The sequence shown here is derived from an EMBL/GenBank/DDBJ whole genome shotgun (WGS) entry which is preliminary data.</text>
</comment>
<evidence type="ECO:0000259" key="7">
    <source>
        <dbReference type="SMART" id="SM01030"/>
    </source>
</evidence>
<dbReference type="Gene3D" id="2.20.20.110">
    <property type="entry name" value="Rad4, beta-hairpin domain BHD1"/>
    <property type="match status" value="1"/>
</dbReference>
<dbReference type="Gene3D" id="3.30.70.2460">
    <property type="entry name" value="Rad4, beta-hairpin domain BHD3"/>
    <property type="match status" value="1"/>
</dbReference>
<dbReference type="InterPro" id="IPR018327">
    <property type="entry name" value="BHD_2"/>
</dbReference>
<feature type="domain" description="Rad4 beta-hairpin" evidence="8">
    <location>
        <begin position="566"/>
        <end position="624"/>
    </location>
</feature>
<dbReference type="InterPro" id="IPR018326">
    <property type="entry name" value="Rad4_beta-hairpin_dom1"/>
</dbReference>
<dbReference type="InterPro" id="IPR036985">
    <property type="entry name" value="Transglutaminase-like_sf"/>
</dbReference>
<keyword evidence="4" id="KW-0234">DNA repair</keyword>
<dbReference type="Pfam" id="PF10405">
    <property type="entry name" value="BHD_3"/>
    <property type="match status" value="1"/>
</dbReference>
<dbReference type="Pfam" id="PF10404">
    <property type="entry name" value="BHD_2"/>
    <property type="match status" value="1"/>
</dbReference>
<dbReference type="Proteomes" id="UP001610432">
    <property type="component" value="Unassembled WGS sequence"/>
</dbReference>
<keyword evidence="11" id="KW-1185">Reference proteome</keyword>
<evidence type="ECO:0000313" key="11">
    <source>
        <dbReference type="Proteomes" id="UP001610432"/>
    </source>
</evidence>
<protein>
    <recommendedName>
        <fullName evidence="12">Rad4-domain-containing protein</fullName>
    </recommendedName>
</protein>
<evidence type="ECO:0000256" key="5">
    <source>
        <dbReference type="ARBA" id="ARBA00023242"/>
    </source>
</evidence>
<feature type="compositionally biased region" description="Acidic residues" evidence="6">
    <location>
        <begin position="747"/>
        <end position="765"/>
    </location>
</feature>
<sequence>MSRPTRPARLGTRGAARTQRRRRRDDSDEDIPKVYREMLAEAEARETGVRLSLESNRPNKRFKPVGYRDASGPGGLTQQAADDAVEAGGDGEKKPQVVYDSPSGDSDESDMEWEEVDIIQKSTPPGLPSGPISGIEDDTPLQITLDKQPDQKRRVVRRKPVTAAERKLRLDVHKTHLLCLMGHVQRRNLWCNDEEVQGFLKKMLSKHVISQLNPPENKPQHTRSGMFLDGLNQAADVFLRRFRVTKPGLRRAHWAQDADALKQKTAAMISEAEVFLDREDFRKQARALQGSRDFGAQLFCALLRSVAVEARLVCSLQPLPFSGMTRDVPVKPEPQAIVISSDDPDSLTDGQAKSDASPRPSPIRRLAQPSFKPARVRASPVGRPPIRESAYPIFWVEAFNEAFQKWIAIDPMVTKTLAKPHRLGPPATDPYNLLSYVVAFEEDASARDVTRRYTKAFNAKVRKNRVESTKNGEAWWERVLQRFEKPFLEDRDELEIGELTAKTASEPMPRNVQDFKDHPIYALERHLRRNEVIFPKRVTGHVSLGKPGAKGQGLEPIYRRSDVHILRSANKWYRLGRDIKMGEQPLKRIPAKNKTINLGDDEDDDMAEETALYAFFQTELYKSPPVVQGRVPKNAYGNLDVYVPSMVPPGGVHITHPEASRAARILGIDYADAVTGFNFKGRHGTAVLNGVVIADEYRDALVEVIRCLEDERLQNQQQKRAAEVLRLWKHFLLRLRIAERVRSYAVEGEEADDEASVGVGEDEPDAEHMGGGFLPESDGDIASPTGRQRPTASELTQMFEEQGGGFLPGPDERPASPADSQVEQPGFRGQITGKDVPDERLAGGFIPEDEPQTQATQILPSPRTVRSKYNLVVVARHGENESGANLANVKSSKHPTICDNPNRQGNSVEAPISVGSSAVDYSASETAEPPIVVDSSVNDSSGSIEMMSRGPSQSQSRAPSEAVEVLSQRSEDNEGSLLSEDPEDEDAVPEWLMSD</sequence>
<feature type="compositionally biased region" description="Low complexity" evidence="6">
    <location>
        <begin position="1"/>
        <end position="17"/>
    </location>
</feature>
<accession>A0ABR4M276</accession>
<evidence type="ECO:0000256" key="1">
    <source>
        <dbReference type="ARBA" id="ARBA00004123"/>
    </source>
</evidence>
<keyword evidence="3" id="KW-0227">DNA damage</keyword>
<feature type="region of interest" description="Disordered" evidence="6">
    <location>
        <begin position="746"/>
        <end position="862"/>
    </location>
</feature>
<evidence type="ECO:0000256" key="4">
    <source>
        <dbReference type="ARBA" id="ARBA00023204"/>
    </source>
</evidence>
<proteinExistence type="inferred from homology"/>
<reference evidence="10 11" key="1">
    <citation type="submission" date="2024-07" db="EMBL/GenBank/DDBJ databases">
        <title>Section-level genome sequencing and comparative genomics of Aspergillus sections Usti and Cavernicolus.</title>
        <authorList>
            <consortium name="Lawrence Berkeley National Laboratory"/>
            <person name="Nybo J.L."/>
            <person name="Vesth T.C."/>
            <person name="Theobald S."/>
            <person name="Frisvad J.C."/>
            <person name="Larsen T.O."/>
            <person name="Kjaerboelling I."/>
            <person name="Rothschild-Mancinelli K."/>
            <person name="Lyhne E.K."/>
            <person name="Kogle M.E."/>
            <person name="Barry K."/>
            <person name="Clum A."/>
            <person name="Na H."/>
            <person name="Ledsgaard L."/>
            <person name="Lin J."/>
            <person name="Lipzen A."/>
            <person name="Kuo A."/>
            <person name="Riley R."/>
            <person name="Mondo S."/>
            <person name="Labutti K."/>
            <person name="Haridas S."/>
            <person name="Pangalinan J."/>
            <person name="Salamov A.A."/>
            <person name="Simmons B.A."/>
            <person name="Magnuson J.K."/>
            <person name="Chen J."/>
            <person name="Drula E."/>
            <person name="Henrissat B."/>
            <person name="Wiebenga A."/>
            <person name="Lubbers R.J."/>
            <person name="Gomes A.C."/>
            <person name="Macurrencykelacurrency M.R."/>
            <person name="Stajich J."/>
            <person name="Grigoriev I.V."/>
            <person name="Mortensen U.H."/>
            <person name="De Vries R.P."/>
            <person name="Baker S.E."/>
            <person name="Andersen M.R."/>
        </authorList>
    </citation>
    <scope>NUCLEOTIDE SEQUENCE [LARGE SCALE GENOMIC DNA]</scope>
    <source>
        <strain evidence="10 11">CBS 449.75</strain>
    </source>
</reference>
<feature type="region of interest" description="Disordered" evidence="6">
    <location>
        <begin position="338"/>
        <end position="379"/>
    </location>
</feature>
<dbReference type="Pfam" id="PF03835">
    <property type="entry name" value="Rad4"/>
    <property type="match status" value="1"/>
</dbReference>
<dbReference type="SMART" id="SM01032">
    <property type="entry name" value="BHD_3"/>
    <property type="match status" value="1"/>
</dbReference>
<evidence type="ECO:0000256" key="3">
    <source>
        <dbReference type="ARBA" id="ARBA00022763"/>
    </source>
</evidence>
<evidence type="ECO:0008006" key="12">
    <source>
        <dbReference type="Google" id="ProtNLM"/>
    </source>
</evidence>
<organism evidence="10 11">
    <name type="scientific">Aspergillus lucknowensis</name>
    <dbReference type="NCBI Taxonomy" id="176173"/>
    <lineage>
        <taxon>Eukaryota</taxon>
        <taxon>Fungi</taxon>
        <taxon>Dikarya</taxon>
        <taxon>Ascomycota</taxon>
        <taxon>Pezizomycotina</taxon>
        <taxon>Eurotiomycetes</taxon>
        <taxon>Eurotiomycetidae</taxon>
        <taxon>Eurotiales</taxon>
        <taxon>Aspergillaceae</taxon>
        <taxon>Aspergillus</taxon>
        <taxon>Aspergillus subgen. Nidulantes</taxon>
    </lineage>
</organism>
<dbReference type="SMART" id="SM01030">
    <property type="entry name" value="BHD_1"/>
    <property type="match status" value="1"/>
</dbReference>
<dbReference type="InterPro" id="IPR018328">
    <property type="entry name" value="Rad4_beta-hairpin_dom3"/>
</dbReference>
<feature type="domain" description="Rad4 beta-hairpin" evidence="7">
    <location>
        <begin position="504"/>
        <end position="564"/>
    </location>
</feature>
<feature type="region of interest" description="Disordered" evidence="6">
    <location>
        <begin position="1"/>
        <end position="111"/>
    </location>
</feature>
<dbReference type="RefSeq" id="XP_070889884.1">
    <property type="nucleotide sequence ID" value="XM_071028107.1"/>
</dbReference>
<comment type="similarity">
    <text evidence="2">Belongs to the XPC family.</text>
</comment>